<keyword evidence="5 8" id="KW-0812">Transmembrane</keyword>
<evidence type="ECO:0000313" key="9">
    <source>
        <dbReference type="EMBL" id="MFD2248536.1"/>
    </source>
</evidence>
<feature type="transmembrane region" description="Helical" evidence="8">
    <location>
        <begin position="163"/>
        <end position="189"/>
    </location>
</feature>
<feature type="transmembrane region" description="Helical" evidence="8">
    <location>
        <begin position="331"/>
        <end position="350"/>
    </location>
</feature>
<evidence type="ECO:0000256" key="3">
    <source>
        <dbReference type="ARBA" id="ARBA00022676"/>
    </source>
</evidence>
<evidence type="ECO:0000256" key="2">
    <source>
        <dbReference type="ARBA" id="ARBA00022475"/>
    </source>
</evidence>
<protein>
    <submittedName>
        <fullName evidence="9">Glycosyltransferase family 39 protein</fullName>
    </submittedName>
</protein>
<evidence type="ECO:0000256" key="4">
    <source>
        <dbReference type="ARBA" id="ARBA00022679"/>
    </source>
</evidence>
<evidence type="ECO:0000256" key="1">
    <source>
        <dbReference type="ARBA" id="ARBA00004651"/>
    </source>
</evidence>
<feature type="transmembrane region" description="Helical" evidence="8">
    <location>
        <begin position="80"/>
        <end position="101"/>
    </location>
</feature>
<dbReference type="RefSeq" id="WP_250432062.1">
    <property type="nucleotide sequence ID" value="NZ_JALPRR010000005.1"/>
</dbReference>
<organism evidence="9 10">
    <name type="scientific">Pontibacter ruber</name>
    <dbReference type="NCBI Taxonomy" id="1343895"/>
    <lineage>
        <taxon>Bacteria</taxon>
        <taxon>Pseudomonadati</taxon>
        <taxon>Bacteroidota</taxon>
        <taxon>Cytophagia</taxon>
        <taxon>Cytophagales</taxon>
        <taxon>Hymenobacteraceae</taxon>
        <taxon>Pontibacter</taxon>
    </lineage>
</organism>
<reference evidence="10" key="1">
    <citation type="journal article" date="2019" name="Int. J. Syst. Evol. Microbiol.">
        <title>The Global Catalogue of Microorganisms (GCM) 10K type strain sequencing project: providing services to taxonomists for standard genome sequencing and annotation.</title>
        <authorList>
            <consortium name="The Broad Institute Genomics Platform"/>
            <consortium name="The Broad Institute Genome Sequencing Center for Infectious Disease"/>
            <person name="Wu L."/>
            <person name="Ma J."/>
        </authorList>
    </citation>
    <scope>NUCLEOTIDE SEQUENCE [LARGE SCALE GENOMIC DNA]</scope>
    <source>
        <strain evidence="10">CGMCC 4.1782</strain>
    </source>
</reference>
<keyword evidence="6 8" id="KW-1133">Transmembrane helix</keyword>
<dbReference type="PANTHER" id="PTHR33908">
    <property type="entry name" value="MANNOSYLTRANSFERASE YKCB-RELATED"/>
    <property type="match status" value="1"/>
</dbReference>
<evidence type="ECO:0000256" key="7">
    <source>
        <dbReference type="ARBA" id="ARBA00023136"/>
    </source>
</evidence>
<dbReference type="InterPro" id="IPR050297">
    <property type="entry name" value="LipidA_mod_glycosyltrf_83"/>
</dbReference>
<evidence type="ECO:0000256" key="8">
    <source>
        <dbReference type="SAM" id="Phobius"/>
    </source>
</evidence>
<dbReference type="Proteomes" id="UP001597374">
    <property type="component" value="Unassembled WGS sequence"/>
</dbReference>
<feature type="transmembrane region" description="Helical" evidence="8">
    <location>
        <begin position="201"/>
        <end position="221"/>
    </location>
</feature>
<keyword evidence="7 8" id="KW-0472">Membrane</keyword>
<keyword evidence="2" id="KW-1003">Cell membrane</keyword>
<comment type="caution">
    <text evidence="9">The sequence shown here is derived from an EMBL/GenBank/DDBJ whole genome shotgun (WGS) entry which is preliminary data.</text>
</comment>
<feature type="transmembrane region" description="Helical" evidence="8">
    <location>
        <begin position="108"/>
        <end position="127"/>
    </location>
</feature>
<proteinExistence type="predicted"/>
<dbReference type="PANTHER" id="PTHR33908:SF11">
    <property type="entry name" value="MEMBRANE PROTEIN"/>
    <property type="match status" value="1"/>
</dbReference>
<comment type="subcellular location">
    <subcellularLocation>
        <location evidence="1">Cell membrane</location>
        <topology evidence="1">Multi-pass membrane protein</topology>
    </subcellularLocation>
</comment>
<sequence>MRNTTLGFLSERTITVGLALLWLCIQSALYLRYGVRFMGDSEGYILYAQNIAERFHFEQSHQLKYFGYPLFMALLFKFGLGLKGVVLAQIIISGVATIALYKTTRLLAGNWLAPALSTLLFIGWYEVQMYNTFILTESLYISLFIFVFYFLARAKGNLRQSLWALLVIFYICIVRPNGFIALVAYFGYIFTTFYIHIKSPLTRGALILAFSLVPVIAVVVVDQYLLTSFGAILDPYEKGHVIFMYEDLVVPSSGPILMPPADASPLAKISYFIQHNTSYFIRMAGLRFLLFWGNVKPFYSLLHNLIIVVVLYPLYFFTVRAIATNRIATSLSVFVVLLLLQQCFITTMTSEDWNGRFLMTLIAFVFIFGAIGLSWQLEKWRKKKPEQVEV</sequence>
<evidence type="ECO:0000256" key="6">
    <source>
        <dbReference type="ARBA" id="ARBA00022989"/>
    </source>
</evidence>
<feature type="transmembrane region" description="Helical" evidence="8">
    <location>
        <begin position="301"/>
        <end position="319"/>
    </location>
</feature>
<feature type="transmembrane region" description="Helical" evidence="8">
    <location>
        <begin position="356"/>
        <end position="375"/>
    </location>
</feature>
<evidence type="ECO:0000256" key="5">
    <source>
        <dbReference type="ARBA" id="ARBA00022692"/>
    </source>
</evidence>
<gene>
    <name evidence="9" type="ORF">ACFSKP_19875</name>
</gene>
<evidence type="ECO:0000313" key="10">
    <source>
        <dbReference type="Proteomes" id="UP001597374"/>
    </source>
</evidence>
<accession>A0ABW5D2A8</accession>
<keyword evidence="4" id="KW-0808">Transferase</keyword>
<feature type="transmembrane region" description="Helical" evidence="8">
    <location>
        <begin position="12"/>
        <end position="31"/>
    </location>
</feature>
<keyword evidence="3" id="KW-0328">Glycosyltransferase</keyword>
<feature type="transmembrane region" description="Helical" evidence="8">
    <location>
        <begin position="133"/>
        <end position="151"/>
    </location>
</feature>
<dbReference type="EMBL" id="JBHUIM010000004">
    <property type="protein sequence ID" value="MFD2248536.1"/>
    <property type="molecule type" value="Genomic_DNA"/>
</dbReference>
<name>A0ABW5D2A8_9BACT</name>
<keyword evidence="10" id="KW-1185">Reference proteome</keyword>